<protein>
    <submittedName>
        <fullName evidence="1">Uncharacterized protein</fullName>
    </submittedName>
</protein>
<dbReference type="Proteomes" id="UP000827872">
    <property type="component" value="Linkage Group LG08"/>
</dbReference>
<organism evidence="1 2">
    <name type="scientific">Sphaerodactylus townsendi</name>
    <dbReference type="NCBI Taxonomy" id="933632"/>
    <lineage>
        <taxon>Eukaryota</taxon>
        <taxon>Metazoa</taxon>
        <taxon>Chordata</taxon>
        <taxon>Craniata</taxon>
        <taxon>Vertebrata</taxon>
        <taxon>Euteleostomi</taxon>
        <taxon>Lepidosauria</taxon>
        <taxon>Squamata</taxon>
        <taxon>Bifurcata</taxon>
        <taxon>Gekkota</taxon>
        <taxon>Sphaerodactylidae</taxon>
        <taxon>Sphaerodactylus</taxon>
    </lineage>
</organism>
<gene>
    <name evidence="1" type="ORF">K3G42_019515</name>
</gene>
<proteinExistence type="predicted"/>
<evidence type="ECO:0000313" key="2">
    <source>
        <dbReference type="Proteomes" id="UP000827872"/>
    </source>
</evidence>
<evidence type="ECO:0000313" key="1">
    <source>
        <dbReference type="EMBL" id="KAH8001977.1"/>
    </source>
</evidence>
<dbReference type="EMBL" id="CM037621">
    <property type="protein sequence ID" value="KAH8001977.1"/>
    <property type="molecule type" value="Genomic_DNA"/>
</dbReference>
<sequence length="185" mass="19402">MTQDDGMRYFALRSLPGSVCSVCACVCAGVGALAGTWVPVVRPPRHPLGTPSLRVCRLVLGSGTRELTVDTGSPSLRQHRTGRTERPAAPQPERVGEPEKSGGQRPGPEPEAETAAETADGSAHATASRWGARYRSINALTDGDVSSWHVGASRLLGCGGRCWGDPGGSDSPVFRSTWPPPAENC</sequence>
<reference evidence="1" key="1">
    <citation type="submission" date="2021-08" db="EMBL/GenBank/DDBJ databases">
        <title>The first chromosome-level gecko genome reveals the dynamic sex chromosomes of Neotropical dwarf geckos (Sphaerodactylidae: Sphaerodactylus).</title>
        <authorList>
            <person name="Pinto B.J."/>
            <person name="Keating S.E."/>
            <person name="Gamble T."/>
        </authorList>
    </citation>
    <scope>NUCLEOTIDE SEQUENCE</scope>
    <source>
        <strain evidence="1">TG3544</strain>
    </source>
</reference>
<keyword evidence="2" id="KW-1185">Reference proteome</keyword>
<accession>A0ACB8F9G0</accession>
<name>A0ACB8F9G0_9SAUR</name>
<comment type="caution">
    <text evidence="1">The sequence shown here is derived from an EMBL/GenBank/DDBJ whole genome shotgun (WGS) entry which is preliminary data.</text>
</comment>